<keyword evidence="4" id="KW-1185">Reference proteome</keyword>
<feature type="compositionally biased region" description="Pro residues" evidence="2">
    <location>
        <begin position="150"/>
        <end position="165"/>
    </location>
</feature>
<gene>
    <name evidence="3" type="ORF">AB1Y20_006667</name>
</gene>
<feature type="compositionally biased region" description="Low complexity" evidence="2">
    <location>
        <begin position="496"/>
        <end position="512"/>
    </location>
</feature>
<name>A0AB34J0X9_PRYPA</name>
<feature type="region of interest" description="Disordered" evidence="2">
    <location>
        <begin position="63"/>
        <end position="86"/>
    </location>
</feature>
<feature type="region of interest" description="Disordered" evidence="2">
    <location>
        <begin position="368"/>
        <end position="405"/>
    </location>
</feature>
<feature type="compositionally biased region" description="Low complexity" evidence="2">
    <location>
        <begin position="668"/>
        <end position="679"/>
    </location>
</feature>
<feature type="region of interest" description="Disordered" evidence="2">
    <location>
        <begin position="487"/>
        <end position="518"/>
    </location>
</feature>
<comment type="caution">
    <text evidence="3">The sequence shown here is derived from an EMBL/GenBank/DDBJ whole genome shotgun (WGS) entry which is preliminary data.</text>
</comment>
<proteinExistence type="predicted"/>
<feature type="compositionally biased region" description="Gly residues" evidence="2">
    <location>
        <begin position="680"/>
        <end position="690"/>
    </location>
</feature>
<reference evidence="3 4" key="1">
    <citation type="journal article" date="2024" name="Science">
        <title>Giant polyketide synthase enzymes in the biosynthesis of giant marine polyether toxins.</title>
        <authorList>
            <person name="Fallon T.R."/>
            <person name="Shende V.V."/>
            <person name="Wierzbicki I.H."/>
            <person name="Pendleton A.L."/>
            <person name="Watervoot N.F."/>
            <person name="Auber R.P."/>
            <person name="Gonzalez D.J."/>
            <person name="Wisecaver J.H."/>
            <person name="Moore B.S."/>
        </authorList>
    </citation>
    <scope>NUCLEOTIDE SEQUENCE [LARGE SCALE GENOMIC DNA]</scope>
    <source>
        <strain evidence="3 4">12B1</strain>
    </source>
</reference>
<feature type="compositionally biased region" description="Basic and acidic residues" evidence="2">
    <location>
        <begin position="648"/>
        <end position="662"/>
    </location>
</feature>
<feature type="compositionally biased region" description="Low complexity" evidence="2">
    <location>
        <begin position="173"/>
        <end position="205"/>
    </location>
</feature>
<dbReference type="EMBL" id="JBGBPQ010000015">
    <property type="protein sequence ID" value="KAL1510353.1"/>
    <property type="molecule type" value="Genomic_DNA"/>
</dbReference>
<evidence type="ECO:0000256" key="1">
    <source>
        <dbReference type="SAM" id="Coils"/>
    </source>
</evidence>
<evidence type="ECO:0000313" key="3">
    <source>
        <dbReference type="EMBL" id="KAL1510353.1"/>
    </source>
</evidence>
<keyword evidence="1" id="KW-0175">Coiled coil</keyword>
<feature type="region of interest" description="Disordered" evidence="2">
    <location>
        <begin position="148"/>
        <end position="217"/>
    </location>
</feature>
<feature type="coiled-coil region" evidence="1">
    <location>
        <begin position="435"/>
        <end position="472"/>
    </location>
</feature>
<feature type="region of interest" description="Disordered" evidence="2">
    <location>
        <begin position="648"/>
        <end position="690"/>
    </location>
</feature>
<evidence type="ECO:0000256" key="2">
    <source>
        <dbReference type="SAM" id="MobiDB-lite"/>
    </source>
</evidence>
<feature type="compositionally biased region" description="Low complexity" evidence="2">
    <location>
        <begin position="383"/>
        <end position="392"/>
    </location>
</feature>
<feature type="coiled-coil region" evidence="1">
    <location>
        <begin position="220"/>
        <end position="265"/>
    </location>
</feature>
<evidence type="ECO:0000313" key="4">
    <source>
        <dbReference type="Proteomes" id="UP001515480"/>
    </source>
</evidence>
<dbReference type="Proteomes" id="UP001515480">
    <property type="component" value="Unassembled WGS sequence"/>
</dbReference>
<dbReference type="AlphaFoldDB" id="A0AB34J0X9"/>
<protein>
    <submittedName>
        <fullName evidence="3">Uncharacterized protein</fullName>
    </submittedName>
</protein>
<organism evidence="3 4">
    <name type="scientific">Prymnesium parvum</name>
    <name type="common">Toxic golden alga</name>
    <dbReference type="NCBI Taxonomy" id="97485"/>
    <lineage>
        <taxon>Eukaryota</taxon>
        <taxon>Haptista</taxon>
        <taxon>Haptophyta</taxon>
        <taxon>Prymnesiophyceae</taxon>
        <taxon>Prymnesiales</taxon>
        <taxon>Prymnesiaceae</taxon>
        <taxon>Prymnesium</taxon>
    </lineage>
</organism>
<accession>A0AB34J0X9</accession>
<sequence>MRYDRRAYTETALDWLSRHPPSPFFPRRRRLLSFHLPPIRSPLSAHPARRPLAPHRAVHARGPPTVKAEHTHMATPPAAADEPNPPDLVAKVQLQARRLVEQQRELVSVIDYARRCEQRLRQLDPTHPLPVTAEHLELPVQRAVHALPTPWAPPEGEAPPRPAQPTLPSRPSGAPAATDARRTAVAAAAVSAAGGGASRRVQGARGESRGRPEGAKVATLESLRVERSKLQAVLASEREASAKFRAEKEREVALLRRTLEAHAQAKGLATQGAALLLELEETRARAAELQVAEQSPLRPPQPAVARAFLSPLPASLLCQASLDSSSKIQTETAAELAALRGRLDEEMGARARSERTVASLREETGHLQQQGALSRQAHDRATAHTAALQARAGWCPSPRSPRADASSAGQALFAEEAATADGALCALHEERTQLLDALASERQRAESAKAAAEAGRRENEALRREAAEARAVASEQARHAAAAAVQARAPPWGGMSPRASPTSSPPRVCVRSSSERDAAVHERAMASAERERLSKDLRTSAARVEAAEADVGELRAQAAARDEEASEWRRQLHESEAAGKRAVDEAVHRTRQKHEEGARHLAARRNVEAELLATELRASEAVNKETGDATRRATRRALAAEEEARLSLAAAEEHQRNAERASRAAPLSSGGARGPRPSGSRGGGGGGAAT</sequence>